<dbReference type="GO" id="GO:0008233">
    <property type="term" value="F:peptidase activity"/>
    <property type="evidence" value="ECO:0007669"/>
    <property type="project" value="UniProtKB-KW"/>
</dbReference>
<evidence type="ECO:0000313" key="9">
    <source>
        <dbReference type="Proteomes" id="UP000029980"/>
    </source>
</evidence>
<proteinExistence type="predicted"/>
<keyword evidence="3 6" id="KW-0812">Transmembrane</keyword>
<dbReference type="PANTHER" id="PTHR10806">
    <property type="entry name" value="SIGNAL PEPTIDASE COMPLEX CATALYTIC SUBUNIT SEC11"/>
    <property type="match status" value="1"/>
</dbReference>
<dbReference type="Pfam" id="PF00717">
    <property type="entry name" value="Peptidase_S24"/>
    <property type="match status" value="1"/>
</dbReference>
<evidence type="ECO:0000256" key="2">
    <source>
        <dbReference type="ARBA" id="ARBA00022670"/>
    </source>
</evidence>
<name>A0A097QSX6_9EURY</name>
<dbReference type="OrthoDB" id="50404at2157"/>
<organism evidence="8 9">
    <name type="scientific">Thermococcus eurythermalis</name>
    <dbReference type="NCBI Taxonomy" id="1505907"/>
    <lineage>
        <taxon>Archaea</taxon>
        <taxon>Methanobacteriati</taxon>
        <taxon>Methanobacteriota</taxon>
        <taxon>Thermococci</taxon>
        <taxon>Thermococcales</taxon>
        <taxon>Thermococcaceae</taxon>
        <taxon>Thermococcus</taxon>
    </lineage>
</organism>
<feature type="domain" description="Peptidase S24/S26A/S26B/S26C" evidence="7">
    <location>
        <begin position="28"/>
        <end position="93"/>
    </location>
</feature>
<dbReference type="NCBIfam" id="TIGR02228">
    <property type="entry name" value="sigpep_I_arch"/>
    <property type="match status" value="1"/>
</dbReference>
<reference evidence="8 9" key="1">
    <citation type="journal article" date="2015" name="Int. J. Syst. Evol. Microbiol.">
        <title>Thermococcus eurythermalis sp. nov., a conditional piezophilic hyperthermophilic archaeon with a wide temperature range isolated from an oil-immersed chimney in the Guaymas Basin.</title>
        <authorList>
            <person name="Zhao W."/>
            <person name="Zeng X."/>
            <person name="Xiao X."/>
        </authorList>
    </citation>
    <scope>NUCLEOTIDE SEQUENCE [LARGE SCALE GENOMIC DNA]</scope>
    <source>
        <strain evidence="8 9">A501</strain>
    </source>
</reference>
<evidence type="ECO:0000313" key="8">
    <source>
        <dbReference type="EMBL" id="AIU69559.1"/>
    </source>
</evidence>
<dbReference type="PANTHER" id="PTHR10806:SF6">
    <property type="entry name" value="SIGNAL PEPTIDASE COMPLEX CATALYTIC SUBUNIT SEC11"/>
    <property type="match status" value="1"/>
</dbReference>
<protein>
    <submittedName>
        <fullName evidence="8">Signal peptidase I, S26B/S24 family protein</fullName>
    </submittedName>
</protein>
<feature type="transmembrane region" description="Helical" evidence="6">
    <location>
        <begin position="7"/>
        <end position="26"/>
    </location>
</feature>
<dbReference type="Gene3D" id="2.10.109.10">
    <property type="entry name" value="Umud Fragment, subunit A"/>
    <property type="match status" value="1"/>
</dbReference>
<dbReference type="RefSeq" id="WP_050002540.1">
    <property type="nucleotide sequence ID" value="NZ_CP008887.1"/>
</dbReference>
<comment type="subcellular location">
    <subcellularLocation>
        <location evidence="1">Membrane</location>
    </subcellularLocation>
</comment>
<dbReference type="CDD" id="cd06462">
    <property type="entry name" value="Peptidase_S24_S26"/>
    <property type="match status" value="1"/>
</dbReference>
<feature type="transmembrane region" description="Helical" evidence="6">
    <location>
        <begin position="140"/>
        <end position="157"/>
    </location>
</feature>
<dbReference type="KEGG" id="teu:TEU_03945"/>
<keyword evidence="2" id="KW-0645">Protease</keyword>
<keyword evidence="2" id="KW-0378">Hydrolase</keyword>
<feature type="transmembrane region" description="Helical" evidence="6">
    <location>
        <begin position="177"/>
        <end position="198"/>
    </location>
</feature>
<sequence>MKKILELTFALTVIVFLVGSLAGFFLDRPVFLSYAYSDSMTPTINRGDLFLINPFAGNFDVGDIIVFHRRDGWTVHRVFAVTEEGFITKGDNNVATDQQDGLYPPVNRSDVVGKVVVLFGRPLVIRGGGDLIQSLRARLSNVYAVAVLLIVGAFLTFSGGSKRKKRVKYYRVSVKTLYAVVSVFIIAGFLSVTVASWGTLAFTYSSTLAGGQREGWYLPGSTFERNLSVENKALYPFYYFLSGGSERAQILGPTFFRIGGGSSVEVPVHVTVPEDTRIYREEFQVRSYPAVLPASLVAFLYSFSPYLPLVAYVIVLSGALLVFYRLAGISEGDVFRIRKRRGSILSKVLGDG</sequence>
<keyword evidence="9" id="KW-1185">Reference proteome</keyword>
<evidence type="ECO:0000256" key="3">
    <source>
        <dbReference type="ARBA" id="ARBA00022692"/>
    </source>
</evidence>
<gene>
    <name evidence="8" type="ORF">TEU_03945</name>
</gene>
<dbReference type="InterPro" id="IPR001733">
    <property type="entry name" value="Peptidase_S26B"/>
</dbReference>
<dbReference type="STRING" id="1505907.TEU_03945"/>
<keyword evidence="5 6" id="KW-0472">Membrane</keyword>
<dbReference type="InterPro" id="IPR015927">
    <property type="entry name" value="Peptidase_S24_S26A/B/C"/>
</dbReference>
<feature type="transmembrane region" description="Helical" evidence="6">
    <location>
        <begin position="306"/>
        <end position="327"/>
    </location>
</feature>
<keyword evidence="4 6" id="KW-1133">Transmembrane helix</keyword>
<dbReference type="SUPFAM" id="SSF51306">
    <property type="entry name" value="LexA/Signal peptidase"/>
    <property type="match status" value="1"/>
</dbReference>
<dbReference type="InterPro" id="IPR036286">
    <property type="entry name" value="LexA/Signal_pep-like_sf"/>
</dbReference>
<dbReference type="EMBL" id="CP008887">
    <property type="protein sequence ID" value="AIU69559.1"/>
    <property type="molecule type" value="Genomic_DNA"/>
</dbReference>
<dbReference type="AlphaFoldDB" id="A0A097QSX6"/>
<dbReference type="HOGENOM" id="CLU_037192_0_0_2"/>
<evidence type="ECO:0000259" key="7">
    <source>
        <dbReference type="Pfam" id="PF00717"/>
    </source>
</evidence>
<dbReference type="PRINTS" id="PR00728">
    <property type="entry name" value="SIGNALPTASE"/>
</dbReference>
<evidence type="ECO:0000256" key="4">
    <source>
        <dbReference type="ARBA" id="ARBA00022989"/>
    </source>
</evidence>
<evidence type="ECO:0000256" key="6">
    <source>
        <dbReference type="SAM" id="Phobius"/>
    </source>
</evidence>
<dbReference type="GeneID" id="25152587"/>
<evidence type="ECO:0000256" key="1">
    <source>
        <dbReference type="ARBA" id="ARBA00004370"/>
    </source>
</evidence>
<dbReference type="GO" id="GO:0006465">
    <property type="term" value="P:signal peptide processing"/>
    <property type="evidence" value="ECO:0007669"/>
    <property type="project" value="InterPro"/>
</dbReference>
<dbReference type="Proteomes" id="UP000029980">
    <property type="component" value="Chromosome"/>
</dbReference>
<dbReference type="GO" id="GO:0016020">
    <property type="term" value="C:membrane"/>
    <property type="evidence" value="ECO:0007669"/>
    <property type="project" value="UniProtKB-SubCell"/>
</dbReference>
<accession>A0A097QSX6</accession>
<evidence type="ECO:0000256" key="5">
    <source>
        <dbReference type="ARBA" id="ARBA00023136"/>
    </source>
</evidence>